<sequence length="1527" mass="172982">MSFTIFKNIDEIVAAANGLGAVGGVFRDAQSEWIAEYFRGTLQVELWAVVDGLGVAWEKGFRQLLVELDSDDAIHLINSTQAKESNLRLVHVISRLREQLCSLYSVDEATNSALTVNDSSWKAPSFSFVTKLPPLHLFIAIMMEIRFEEKKDFLMSSLLSTSSSIPRQKEYDVFLSFRGEDTRHNFTDHLYDALRRSGIVTFRDDPKLEAGQEIAPELFKAIQQSWCSVIVFSENYVFSAWCLEELAEIIKQKKENGHKVFPIFYGVDPSDLIKQKEKVEAAFAKHEERYKEDEAKIQRWRSALTEVANIKGWHSNNRHESEFIGDIVKKISAKLCQTYPIVHDDELVGISPSLDDLHSEIEIGEDDIRIIGICGMGGIGKTTLARVVYSQMSPHFEGKSFLANVREVSEKYGLVSLQKQLLSQILFDESFNFFNAHEGKAIISHRLSHKKVLVVLDDVDNLQHLKFLVGRRDWFGVGSRIIVTTRDEHLLRSYRVDGVYKPTTLNGNDALHLFNLKAFGCKTVPKEDFIELAEHVVGYAGGLPLALEVLGSFLCDRDARQWTSAIERLERDSNKEILVRLQISFDGLEEKEKNIFLDIACFFNGEEKDFVMKVLDGCEFCPDIGIDVLIKKSLLTVNKCNRLQMHDLIQEMGRKIVREKSVDEPGKRCRLWAERDVYHVLTTKTATKTIEGIIIDNKREMSETLTLSADVFLKMKRLRLLKILCRTNCYDLTYLSNELRLLVWTGCPLRSLPSSFKPENLVILLLPYSNIEQLWNENMPLYKLKVLNLKGSEKLIKAPDFTTAPNLEILVLEGCTRLVYVHPSVGVLTRLKLLNLRGCKSLRSFPTKIRMESLEMLNLSGCSKLQSFPEIDGKMECLLELCFDGTNIKELPSSIGNLRRLEVLNLKDCKSLRSLPTKFGMESLEKLFLSGCSNLQSLPEIDGKMECLLELCFDGTNIKELPSSIGNLRRLQVLNLKDCKSLRSLPIKIGMESLKKLILSGCSNLKRFPEIDGKMECLLELYLDGSGIKELPISIGNLSSLVSLNLKDCRNLVDLPGTIGGCKSLKSLNLSGCYKVEYLPENLQQIEFLEELDLSETSITKPPSLIFQFKNLKVLSFNGSKGSSSKLQKYLPSLLKVIQRERTNSMALMLPSLLGLSSLTRLNLRYCNLCEGDIPGDISRLSSLKKLDLGGNNFVSIPSCLTQFSKLQFLFLSNCKALKSLPELPTCIEDVSVSGCTSLEIIANPSKVCNSKDWVDIVGANCFRLAENIDALTLLKKHLKVVGNSRKKFDIIMPGSEMPEWFSQQRGESSIKIDLPLEVRNDSQWMGVALCRIFVSDDASRKAHVSCRAVIHGRYSRQASCTQSNFQGRYPRVVDCSGLIANFGLEQPIMKDQIFIRYFSRDKLYPISLEDKCGERETNNLWTTDCLDQECHQLELSFERDDSVKVKKCGVRIVYERDLEETQVLHGSQCCANFEDIQQHFDDDGSIGNGSLIKRKRNMYEEMDEGPQPKRMQKIFNSIMGRLGKKH</sequence>
<evidence type="ECO:0000256" key="1">
    <source>
        <dbReference type="ARBA" id="ARBA00011982"/>
    </source>
</evidence>
<dbReference type="InterPro" id="IPR044730">
    <property type="entry name" value="RNase_H-like_dom_plant"/>
</dbReference>
<dbReference type="FunFam" id="3.40.50.10140:FF:000007">
    <property type="entry name" value="Disease resistance protein (TIR-NBS-LRR class)"/>
    <property type="match status" value="1"/>
</dbReference>
<dbReference type="InterPro" id="IPR058546">
    <property type="entry name" value="RPS4B/Roq1-like_LRR"/>
</dbReference>
<keyword evidence="2" id="KW-0433">Leucine-rich repeat</keyword>
<dbReference type="Pfam" id="PF00560">
    <property type="entry name" value="LRR_1"/>
    <property type="match status" value="1"/>
</dbReference>
<evidence type="ECO:0000256" key="5">
    <source>
        <dbReference type="ARBA" id="ARBA00022821"/>
    </source>
</evidence>
<reference evidence="10 11" key="1">
    <citation type="journal article" date="2021" name="bioRxiv">
        <title>The Gossypium anomalum genome as a resource for cotton improvement and evolutionary analysis of hybrid incompatibility.</title>
        <authorList>
            <person name="Grover C.E."/>
            <person name="Yuan D."/>
            <person name="Arick M.A."/>
            <person name="Miller E.R."/>
            <person name="Hu G."/>
            <person name="Peterson D.G."/>
            <person name="Wendel J.F."/>
            <person name="Udall J.A."/>
        </authorList>
    </citation>
    <scope>NUCLEOTIDE SEQUENCE [LARGE SCALE GENOMIC DNA]</scope>
    <source>
        <strain evidence="10">JFW-Udall</strain>
        <tissue evidence="10">Leaf</tissue>
    </source>
</reference>
<dbReference type="PROSITE" id="PS50104">
    <property type="entry name" value="TIR"/>
    <property type="match status" value="1"/>
</dbReference>
<dbReference type="Pfam" id="PF01582">
    <property type="entry name" value="TIR"/>
    <property type="match status" value="1"/>
</dbReference>
<dbReference type="Pfam" id="PF23286">
    <property type="entry name" value="LRR_13"/>
    <property type="match status" value="2"/>
</dbReference>
<feature type="coiled-coil region" evidence="8">
    <location>
        <begin position="276"/>
        <end position="303"/>
    </location>
</feature>
<keyword evidence="5" id="KW-0611">Plant defense</keyword>
<dbReference type="InterPro" id="IPR002156">
    <property type="entry name" value="RNaseH_domain"/>
</dbReference>
<keyword evidence="6" id="KW-0520">NAD</keyword>
<dbReference type="Gene3D" id="3.40.50.10140">
    <property type="entry name" value="Toll/interleukin-1 receptor homology (TIR) domain"/>
    <property type="match status" value="1"/>
</dbReference>
<dbReference type="OrthoDB" id="1217440at2759"/>
<dbReference type="GO" id="GO:0004523">
    <property type="term" value="F:RNA-DNA hybrid ribonuclease activity"/>
    <property type="evidence" value="ECO:0007669"/>
    <property type="project" value="InterPro"/>
</dbReference>
<dbReference type="PRINTS" id="PR00364">
    <property type="entry name" value="DISEASERSIST"/>
</dbReference>
<dbReference type="InterPro" id="IPR027417">
    <property type="entry name" value="P-loop_NTPase"/>
</dbReference>
<keyword evidence="4" id="KW-0378">Hydrolase</keyword>
<dbReference type="SMART" id="SM00369">
    <property type="entry name" value="LRR_TYP"/>
    <property type="match status" value="5"/>
</dbReference>
<keyword evidence="3" id="KW-0677">Repeat</keyword>
<evidence type="ECO:0000256" key="4">
    <source>
        <dbReference type="ARBA" id="ARBA00022801"/>
    </source>
</evidence>
<evidence type="ECO:0000256" key="3">
    <source>
        <dbReference type="ARBA" id="ARBA00022737"/>
    </source>
</evidence>
<dbReference type="InterPro" id="IPR035897">
    <property type="entry name" value="Toll_tir_struct_dom_sf"/>
</dbReference>
<evidence type="ECO:0000256" key="7">
    <source>
        <dbReference type="ARBA" id="ARBA00047304"/>
    </source>
</evidence>
<dbReference type="InterPro" id="IPR001611">
    <property type="entry name" value="Leu-rich_rpt"/>
</dbReference>
<dbReference type="CDD" id="cd06222">
    <property type="entry name" value="RNase_H_like"/>
    <property type="match status" value="1"/>
</dbReference>
<keyword evidence="8" id="KW-0175">Coiled coil</keyword>
<dbReference type="Gene3D" id="3.80.10.10">
    <property type="entry name" value="Ribonuclease Inhibitor"/>
    <property type="match status" value="4"/>
</dbReference>
<dbReference type="Proteomes" id="UP000701853">
    <property type="component" value="Chromosome 11"/>
</dbReference>
<dbReference type="InterPro" id="IPR000157">
    <property type="entry name" value="TIR_dom"/>
</dbReference>
<accession>A0A8J6CR44</accession>
<dbReference type="GO" id="GO:0061809">
    <property type="term" value="F:NAD+ nucleosidase activity, cyclic ADP-ribose generating"/>
    <property type="evidence" value="ECO:0007669"/>
    <property type="project" value="UniProtKB-EC"/>
</dbReference>
<comment type="catalytic activity">
    <reaction evidence="7">
        <text>NAD(+) + H2O = ADP-D-ribose + nicotinamide + H(+)</text>
        <dbReference type="Rhea" id="RHEA:16301"/>
        <dbReference type="ChEBI" id="CHEBI:15377"/>
        <dbReference type="ChEBI" id="CHEBI:15378"/>
        <dbReference type="ChEBI" id="CHEBI:17154"/>
        <dbReference type="ChEBI" id="CHEBI:57540"/>
        <dbReference type="ChEBI" id="CHEBI:57967"/>
        <dbReference type="EC" id="3.2.2.6"/>
    </reaction>
    <physiologicalReaction direction="left-to-right" evidence="7">
        <dbReference type="Rhea" id="RHEA:16302"/>
    </physiologicalReaction>
</comment>
<dbReference type="InterPro" id="IPR036397">
    <property type="entry name" value="RNaseH_sf"/>
</dbReference>
<dbReference type="InterPro" id="IPR042197">
    <property type="entry name" value="Apaf_helical"/>
</dbReference>
<dbReference type="InterPro" id="IPR032675">
    <property type="entry name" value="LRR_dom_sf"/>
</dbReference>
<protein>
    <recommendedName>
        <fullName evidence="1">ADP-ribosyl cyclase/cyclic ADP-ribose hydrolase</fullName>
        <ecNumber evidence="1">3.2.2.6</ecNumber>
    </recommendedName>
</protein>
<dbReference type="GO" id="GO:0003676">
    <property type="term" value="F:nucleic acid binding"/>
    <property type="evidence" value="ECO:0007669"/>
    <property type="project" value="InterPro"/>
</dbReference>
<dbReference type="Pfam" id="PF13456">
    <property type="entry name" value="RVT_3"/>
    <property type="match status" value="1"/>
</dbReference>
<dbReference type="GO" id="GO:0006952">
    <property type="term" value="P:defense response"/>
    <property type="evidence" value="ECO:0007669"/>
    <property type="project" value="InterPro"/>
</dbReference>
<name>A0A8J6CR44_9ROSI</name>
<dbReference type="SMART" id="SM00255">
    <property type="entry name" value="TIR"/>
    <property type="match status" value="1"/>
</dbReference>
<keyword evidence="11" id="KW-1185">Reference proteome</keyword>
<evidence type="ECO:0000313" key="11">
    <source>
        <dbReference type="Proteomes" id="UP000701853"/>
    </source>
</evidence>
<dbReference type="Gene3D" id="1.10.8.430">
    <property type="entry name" value="Helical domain of apoptotic protease-activating factors"/>
    <property type="match status" value="1"/>
</dbReference>
<evidence type="ECO:0000256" key="2">
    <source>
        <dbReference type="ARBA" id="ARBA00022614"/>
    </source>
</evidence>
<gene>
    <name evidence="10" type="ORF">CXB51_029796</name>
</gene>
<dbReference type="InterPro" id="IPR045344">
    <property type="entry name" value="C-JID"/>
</dbReference>
<evidence type="ECO:0000259" key="9">
    <source>
        <dbReference type="PROSITE" id="PS50104"/>
    </source>
</evidence>
<dbReference type="InterPro" id="IPR044974">
    <property type="entry name" value="Disease_R_plants"/>
</dbReference>
<dbReference type="GO" id="GO:0043531">
    <property type="term" value="F:ADP binding"/>
    <property type="evidence" value="ECO:0007669"/>
    <property type="project" value="InterPro"/>
</dbReference>
<dbReference type="Pfam" id="PF00931">
    <property type="entry name" value="NB-ARC"/>
    <property type="match status" value="1"/>
</dbReference>
<evidence type="ECO:0000313" key="10">
    <source>
        <dbReference type="EMBL" id="KAG8479435.1"/>
    </source>
</evidence>
<dbReference type="PANTHER" id="PTHR11017">
    <property type="entry name" value="LEUCINE-RICH REPEAT-CONTAINING PROTEIN"/>
    <property type="match status" value="1"/>
</dbReference>
<dbReference type="InterPro" id="IPR002182">
    <property type="entry name" value="NB-ARC"/>
</dbReference>
<comment type="caution">
    <text evidence="10">The sequence shown here is derived from an EMBL/GenBank/DDBJ whole genome shotgun (WGS) entry which is preliminary data.</text>
</comment>
<dbReference type="InterPro" id="IPR058192">
    <property type="entry name" value="WHD_ROQ1-like"/>
</dbReference>
<dbReference type="GO" id="GO:0007165">
    <property type="term" value="P:signal transduction"/>
    <property type="evidence" value="ECO:0007669"/>
    <property type="project" value="InterPro"/>
</dbReference>
<dbReference type="EC" id="3.2.2.6" evidence="1"/>
<organism evidence="10 11">
    <name type="scientific">Gossypium anomalum</name>
    <dbReference type="NCBI Taxonomy" id="47600"/>
    <lineage>
        <taxon>Eukaryota</taxon>
        <taxon>Viridiplantae</taxon>
        <taxon>Streptophyta</taxon>
        <taxon>Embryophyta</taxon>
        <taxon>Tracheophyta</taxon>
        <taxon>Spermatophyta</taxon>
        <taxon>Magnoliopsida</taxon>
        <taxon>eudicotyledons</taxon>
        <taxon>Gunneridae</taxon>
        <taxon>Pentapetalae</taxon>
        <taxon>rosids</taxon>
        <taxon>malvids</taxon>
        <taxon>Malvales</taxon>
        <taxon>Malvaceae</taxon>
        <taxon>Malvoideae</taxon>
        <taxon>Gossypium</taxon>
    </lineage>
</organism>
<dbReference type="SUPFAM" id="SSF52058">
    <property type="entry name" value="L domain-like"/>
    <property type="match status" value="2"/>
</dbReference>
<dbReference type="InterPro" id="IPR003591">
    <property type="entry name" value="Leu-rich_rpt_typical-subtyp"/>
</dbReference>
<dbReference type="EMBL" id="JAHUZN010000011">
    <property type="protein sequence ID" value="KAG8479435.1"/>
    <property type="molecule type" value="Genomic_DNA"/>
</dbReference>
<dbReference type="Gene3D" id="3.40.50.300">
    <property type="entry name" value="P-loop containing nucleotide triphosphate hydrolases"/>
    <property type="match status" value="1"/>
</dbReference>
<dbReference type="PANTHER" id="PTHR11017:SF559">
    <property type="entry name" value="DISEASE RESISTANCE PROTEIN CHL1"/>
    <property type="match status" value="1"/>
</dbReference>
<dbReference type="Pfam" id="PF20160">
    <property type="entry name" value="C-JID"/>
    <property type="match status" value="1"/>
</dbReference>
<dbReference type="Gene3D" id="3.30.420.10">
    <property type="entry name" value="Ribonuclease H-like superfamily/Ribonuclease H"/>
    <property type="match status" value="1"/>
</dbReference>
<evidence type="ECO:0000256" key="8">
    <source>
        <dbReference type="SAM" id="Coils"/>
    </source>
</evidence>
<proteinExistence type="predicted"/>
<evidence type="ECO:0000256" key="6">
    <source>
        <dbReference type="ARBA" id="ARBA00023027"/>
    </source>
</evidence>
<dbReference type="SUPFAM" id="SSF52540">
    <property type="entry name" value="P-loop containing nucleoside triphosphate hydrolases"/>
    <property type="match status" value="1"/>
</dbReference>
<feature type="domain" description="TIR" evidence="9">
    <location>
        <begin position="169"/>
        <end position="335"/>
    </location>
</feature>
<dbReference type="SUPFAM" id="SSF52200">
    <property type="entry name" value="Toll/Interleukin receptor TIR domain"/>
    <property type="match status" value="1"/>
</dbReference>
<dbReference type="Pfam" id="PF23282">
    <property type="entry name" value="WHD_ROQ1"/>
    <property type="match status" value="1"/>
</dbReference>